<evidence type="ECO:0000259" key="2">
    <source>
        <dbReference type="Pfam" id="PF06916"/>
    </source>
</evidence>
<keyword evidence="3" id="KW-0472">Membrane</keyword>
<accession>A0A086JJN7</accession>
<dbReference type="EMBL" id="AEYI02001863">
    <property type="protein sequence ID" value="KFG32355.1"/>
    <property type="molecule type" value="Genomic_DNA"/>
</dbReference>
<reference evidence="3 4" key="1">
    <citation type="submission" date="2014-03" db="EMBL/GenBank/DDBJ databases">
        <authorList>
            <person name="Sibley D."/>
            <person name="Venepally P."/>
            <person name="Karamycheva S."/>
            <person name="Hadjithomas M."/>
            <person name="Khan A."/>
            <person name="Brunk B."/>
            <person name="Roos D."/>
            <person name="Caler E."/>
            <person name="Lorenzi H."/>
        </authorList>
    </citation>
    <scope>NUCLEOTIDE SEQUENCE [LARGE SCALE GENOMIC DNA]</scope>
    <source>
        <strain evidence="4">p89</strain>
    </source>
</reference>
<sequence>MAAAASWHFARRVTPPRPSLLSGLSERQTQLCRLHAVSSLCARFSKSTVPASCERRRLSSPPSPRRGSPSSVSSPLDPPFSSSFPASAFPLRVPPSAPLSAATPLHWISSSVASALVPRTVSVSSPWVESLLPRHSESRLFSCYSRLLSPLLLRSGFSPQVETAGSAEPLCPHSFLPLSSPVSPHRSFSNSSRPPSAPSSSSSPFPSSSSSSPFPSSSSSSPFPSSSSSSPFPSSSSSSPFPSSSSSSPSPHLRNFQRLSVDTFARFSRDPVAFFRRCRMQYPVPLSWRGASAQSVFRKTLEEGKMHWRQAKGSSRRAASLLAAGKNRLRSEWETRLFSETDRRAFLERQKAKLRAQRQQLLRLVLRQQRSVQERGLLWLDMRRRKVEATLLRLQQSGRMQQLRRVKSQVFHQGKRATERLKGLWEKYGWASVLAYAGVHCGTFLALFGLAQMISDESVQRVADLLHLDKIIDKEALINEKSAFWGRLLFAYAACKPLTPVQVAVAFWCTPHLARFMGRRGIPVHVSKATVTHLRGKLRFRRRKSCEKNTL</sequence>
<dbReference type="Pfam" id="PF06916">
    <property type="entry name" value="FAM210A-B_dom"/>
    <property type="match status" value="1"/>
</dbReference>
<evidence type="ECO:0000256" key="1">
    <source>
        <dbReference type="SAM" id="MobiDB-lite"/>
    </source>
</evidence>
<feature type="compositionally biased region" description="Low complexity" evidence="1">
    <location>
        <begin position="65"/>
        <end position="78"/>
    </location>
</feature>
<gene>
    <name evidence="3" type="ORF">TGP89_277690</name>
</gene>
<comment type="caution">
    <text evidence="3">The sequence shown here is derived from an EMBL/GenBank/DDBJ whole genome shotgun (WGS) entry which is preliminary data.</text>
</comment>
<dbReference type="Proteomes" id="UP000028828">
    <property type="component" value="Unassembled WGS sequence"/>
</dbReference>
<protein>
    <submittedName>
        <fullName evidence="3">Putative transmembrane protein</fullName>
    </submittedName>
</protein>
<dbReference type="PANTHER" id="PTHR21377">
    <property type="entry name" value="PROTEIN FAM210B, MITOCHONDRIAL"/>
    <property type="match status" value="1"/>
</dbReference>
<evidence type="ECO:0000313" key="4">
    <source>
        <dbReference type="Proteomes" id="UP000028828"/>
    </source>
</evidence>
<feature type="region of interest" description="Disordered" evidence="1">
    <location>
        <begin position="186"/>
        <end position="211"/>
    </location>
</feature>
<organism evidence="3 4">
    <name type="scientific">Toxoplasma gondii p89</name>
    <dbReference type="NCBI Taxonomy" id="943119"/>
    <lineage>
        <taxon>Eukaryota</taxon>
        <taxon>Sar</taxon>
        <taxon>Alveolata</taxon>
        <taxon>Apicomplexa</taxon>
        <taxon>Conoidasida</taxon>
        <taxon>Coccidia</taxon>
        <taxon>Eucoccidiorida</taxon>
        <taxon>Eimeriorina</taxon>
        <taxon>Sarcocystidae</taxon>
        <taxon>Toxoplasma</taxon>
    </lineage>
</organism>
<feature type="region of interest" description="Disordered" evidence="1">
    <location>
        <begin position="53"/>
        <end position="78"/>
    </location>
</feature>
<dbReference type="OrthoDB" id="333503at2759"/>
<name>A0A086JJN7_TOXGO</name>
<dbReference type="GO" id="GO:0005739">
    <property type="term" value="C:mitochondrion"/>
    <property type="evidence" value="ECO:0007669"/>
    <property type="project" value="TreeGrafter"/>
</dbReference>
<evidence type="ECO:0000313" key="3">
    <source>
        <dbReference type="EMBL" id="KFG32355.1"/>
    </source>
</evidence>
<dbReference type="InterPro" id="IPR045866">
    <property type="entry name" value="FAM210A/B-like"/>
</dbReference>
<dbReference type="VEuPathDB" id="ToxoDB:TGP89_277690"/>
<feature type="domain" description="DUF1279" evidence="2">
    <location>
        <begin position="420"/>
        <end position="511"/>
    </location>
</feature>
<proteinExistence type="predicted"/>
<keyword evidence="3" id="KW-0812">Transmembrane</keyword>
<dbReference type="PANTHER" id="PTHR21377:SF0">
    <property type="entry name" value="PROTEIN FAM210B, MITOCHONDRIAL"/>
    <property type="match status" value="1"/>
</dbReference>
<dbReference type="AlphaFoldDB" id="A0A086JJN7"/>
<dbReference type="InterPro" id="IPR009688">
    <property type="entry name" value="FAM210A/B-like_dom"/>
</dbReference>